<protein>
    <submittedName>
        <fullName evidence="2">Uncharacterized protein</fullName>
    </submittedName>
</protein>
<dbReference type="EMBL" id="LDEV01001338">
    <property type="protein sequence ID" value="KLJ11804.1"/>
    <property type="molecule type" value="Genomic_DNA"/>
</dbReference>
<sequence>MDLEQQTNMACRERCTSCACSCHSQLTDPVGQPDMSDSCYLPTPIPFPDTSKCQYDSDGQAPPHVHNYFNFLMQQGDERTEPPEIYGWTEHDFESTSLQHIPCGSSSVAPNNFSQDIDTDRLTYDTDVKYLEVNSGDDLYPSQVDEPLQAVSNFLPPEAFQKPAKFDFNQTNIPTEPCALPQTYLSEPRTEQYLAPSNQASIATDEEGLPENWGEFDDAFLAANEPYSHLEQGNVLTMSFQQDDNNILMHAPDASYAPETQQLYREDQHCDSNITYTDIMQQLRQCPSPAPSDETEGTVRGDVPMSDFGEYDDVNVGGGEDSTDAGEENDKYSLVGADARAISTITPHIDKDDTDDASGVDDKGAVAVTTAPAGYGYEDSNTGDNNRKFFVEDNTTLQITYSFNVETLTMITYYSWQDV</sequence>
<accession>A0A0H1BJY1</accession>
<comment type="caution">
    <text evidence="2">The sequence shown here is derived from an EMBL/GenBank/DDBJ whole genome shotgun (WGS) entry which is preliminary data.</text>
</comment>
<reference evidence="3" key="1">
    <citation type="journal article" date="2015" name="PLoS Genet.">
        <title>The dynamic genome and transcriptome of the human fungal pathogen Blastomyces and close relative Emmonsia.</title>
        <authorList>
            <person name="Munoz J.F."/>
            <person name="Gauthier G.M."/>
            <person name="Desjardins C.A."/>
            <person name="Gallo J.E."/>
            <person name="Holder J."/>
            <person name="Sullivan T.D."/>
            <person name="Marty A.J."/>
            <person name="Carmen J.C."/>
            <person name="Chen Z."/>
            <person name="Ding L."/>
            <person name="Gujja S."/>
            <person name="Magrini V."/>
            <person name="Misas E."/>
            <person name="Mitreva M."/>
            <person name="Priest M."/>
            <person name="Saif S."/>
            <person name="Whiston E.A."/>
            <person name="Young S."/>
            <person name="Zeng Q."/>
            <person name="Goldman W.E."/>
            <person name="Mardis E.R."/>
            <person name="Taylor J.W."/>
            <person name="McEwen J.G."/>
            <person name="Clay O.K."/>
            <person name="Klein B.S."/>
            <person name="Cuomo C.A."/>
        </authorList>
    </citation>
    <scope>NUCLEOTIDE SEQUENCE [LARGE SCALE GENOMIC DNA]</scope>
    <source>
        <strain evidence="3">UAMH 139</strain>
    </source>
</reference>
<gene>
    <name evidence="2" type="ORF">EMPG_13043</name>
</gene>
<proteinExistence type="predicted"/>
<feature type="region of interest" description="Disordered" evidence="1">
    <location>
        <begin position="285"/>
        <end position="327"/>
    </location>
</feature>
<dbReference type="AlphaFoldDB" id="A0A0H1BJY1"/>
<dbReference type="Proteomes" id="UP000053573">
    <property type="component" value="Unassembled WGS sequence"/>
</dbReference>
<name>A0A0H1BJY1_9EURO</name>
<evidence type="ECO:0000256" key="1">
    <source>
        <dbReference type="SAM" id="MobiDB-lite"/>
    </source>
</evidence>
<keyword evidence="3" id="KW-1185">Reference proteome</keyword>
<organism evidence="2 3">
    <name type="scientific">Blastomyces silverae</name>
    <dbReference type="NCBI Taxonomy" id="2060906"/>
    <lineage>
        <taxon>Eukaryota</taxon>
        <taxon>Fungi</taxon>
        <taxon>Dikarya</taxon>
        <taxon>Ascomycota</taxon>
        <taxon>Pezizomycotina</taxon>
        <taxon>Eurotiomycetes</taxon>
        <taxon>Eurotiomycetidae</taxon>
        <taxon>Onygenales</taxon>
        <taxon>Ajellomycetaceae</taxon>
        <taxon>Blastomyces</taxon>
    </lineage>
</organism>
<dbReference type="OrthoDB" id="4181054at2759"/>
<evidence type="ECO:0000313" key="2">
    <source>
        <dbReference type="EMBL" id="KLJ11804.1"/>
    </source>
</evidence>
<evidence type="ECO:0000313" key="3">
    <source>
        <dbReference type="Proteomes" id="UP000053573"/>
    </source>
</evidence>